<evidence type="ECO:0000313" key="13">
    <source>
        <dbReference type="EMBL" id="BCJ85995.1"/>
    </source>
</evidence>
<keyword evidence="6 12" id="KW-0812">Transmembrane</keyword>
<dbReference type="AlphaFoldDB" id="A0A7I8D7F4"/>
<keyword evidence="3" id="KW-0813">Transport</keyword>
<evidence type="ECO:0000256" key="6">
    <source>
        <dbReference type="ARBA" id="ARBA00022692"/>
    </source>
</evidence>
<feature type="transmembrane region" description="Helical" evidence="12">
    <location>
        <begin position="140"/>
        <end position="162"/>
    </location>
</feature>
<evidence type="ECO:0000313" key="14">
    <source>
        <dbReference type="Proteomes" id="UP000593802"/>
    </source>
</evidence>
<sequence length="204" mass="23263">MRGVHTHMRRLVRQMKTVRMMLAVTVGVGFVNGVLLIIQSYNLAQVVNYVFLKHARLNQIKPWLWLLFGLILIRGVFIWLNQAVSSHLAIRLVMFLFAVLSYYNTNLFSKVSIDPGAMPVLAAMTLLSVPFFIHTKRDGWAFFMTSLTIVFSSVTVFLHMFPRVMISSLNPDWSLTIYNAASGAYSLRVMTIITITVLPFVLLY</sequence>
<organism evidence="13 14">
    <name type="scientific">Effusibacillus dendaii</name>
    <dbReference type="NCBI Taxonomy" id="2743772"/>
    <lineage>
        <taxon>Bacteria</taxon>
        <taxon>Bacillati</taxon>
        <taxon>Bacillota</taxon>
        <taxon>Bacilli</taxon>
        <taxon>Bacillales</taxon>
        <taxon>Alicyclobacillaceae</taxon>
        <taxon>Effusibacillus</taxon>
    </lineage>
</organism>
<evidence type="ECO:0000256" key="7">
    <source>
        <dbReference type="ARBA" id="ARBA00022723"/>
    </source>
</evidence>
<dbReference type="GO" id="GO:0009055">
    <property type="term" value="F:electron transfer activity"/>
    <property type="evidence" value="ECO:0007669"/>
    <property type="project" value="TreeGrafter"/>
</dbReference>
<dbReference type="PANTHER" id="PTHR43141:SF5">
    <property type="entry name" value="CYTOCHROME BD-I UBIQUINOL OXIDASE SUBUNIT 2"/>
    <property type="match status" value="1"/>
</dbReference>
<accession>A0A7I8D7F4</accession>
<dbReference type="GO" id="GO:0005524">
    <property type="term" value="F:ATP binding"/>
    <property type="evidence" value="ECO:0007669"/>
    <property type="project" value="InterPro"/>
</dbReference>
<evidence type="ECO:0000256" key="10">
    <source>
        <dbReference type="ARBA" id="ARBA00023004"/>
    </source>
</evidence>
<evidence type="ECO:0000256" key="2">
    <source>
        <dbReference type="ARBA" id="ARBA00007543"/>
    </source>
</evidence>
<dbReference type="PANTHER" id="PTHR43141">
    <property type="entry name" value="CYTOCHROME BD2 SUBUNIT II"/>
    <property type="match status" value="1"/>
</dbReference>
<dbReference type="GO" id="GO:0070069">
    <property type="term" value="C:cytochrome complex"/>
    <property type="evidence" value="ECO:0007669"/>
    <property type="project" value="TreeGrafter"/>
</dbReference>
<dbReference type="InterPro" id="IPR036640">
    <property type="entry name" value="ABC1_TM_sf"/>
</dbReference>
<protein>
    <submittedName>
        <fullName evidence="13">Uncharacterized protein</fullName>
    </submittedName>
</protein>
<evidence type="ECO:0000256" key="11">
    <source>
        <dbReference type="ARBA" id="ARBA00023136"/>
    </source>
</evidence>
<dbReference type="Pfam" id="PF02322">
    <property type="entry name" value="Cyt_bd_oxida_II"/>
    <property type="match status" value="1"/>
</dbReference>
<evidence type="ECO:0000256" key="1">
    <source>
        <dbReference type="ARBA" id="ARBA00004651"/>
    </source>
</evidence>
<name>A0A7I8D7F4_9BACL</name>
<keyword evidence="4" id="KW-1003">Cell membrane</keyword>
<evidence type="ECO:0000256" key="12">
    <source>
        <dbReference type="SAM" id="Phobius"/>
    </source>
</evidence>
<keyword evidence="14" id="KW-1185">Reference proteome</keyword>
<keyword evidence="8" id="KW-0249">Electron transport</keyword>
<keyword evidence="7" id="KW-0479">Metal-binding</keyword>
<dbReference type="GO" id="GO:0005886">
    <property type="term" value="C:plasma membrane"/>
    <property type="evidence" value="ECO:0007669"/>
    <property type="project" value="UniProtKB-SubCell"/>
</dbReference>
<dbReference type="GO" id="GO:0016682">
    <property type="term" value="F:oxidoreductase activity, acting on diphenols and related substances as donors, oxygen as acceptor"/>
    <property type="evidence" value="ECO:0007669"/>
    <property type="project" value="TreeGrafter"/>
</dbReference>
<feature type="transmembrane region" description="Helical" evidence="12">
    <location>
        <begin position="63"/>
        <end position="81"/>
    </location>
</feature>
<evidence type="ECO:0000256" key="9">
    <source>
        <dbReference type="ARBA" id="ARBA00022989"/>
    </source>
</evidence>
<dbReference type="InterPro" id="IPR003317">
    <property type="entry name" value="Cyt-d_oxidase_su2"/>
</dbReference>
<dbReference type="EMBL" id="AP023366">
    <property type="protein sequence ID" value="BCJ85995.1"/>
    <property type="molecule type" value="Genomic_DNA"/>
</dbReference>
<feature type="transmembrane region" description="Helical" evidence="12">
    <location>
        <begin position="88"/>
        <end position="104"/>
    </location>
</feature>
<evidence type="ECO:0000256" key="4">
    <source>
        <dbReference type="ARBA" id="ARBA00022475"/>
    </source>
</evidence>
<evidence type="ECO:0000256" key="3">
    <source>
        <dbReference type="ARBA" id="ARBA00022448"/>
    </source>
</evidence>
<dbReference type="Proteomes" id="UP000593802">
    <property type="component" value="Chromosome"/>
</dbReference>
<dbReference type="GO" id="GO:0019646">
    <property type="term" value="P:aerobic electron transport chain"/>
    <property type="evidence" value="ECO:0007669"/>
    <property type="project" value="TreeGrafter"/>
</dbReference>
<feature type="transmembrane region" description="Helical" evidence="12">
    <location>
        <begin position="21"/>
        <end position="43"/>
    </location>
</feature>
<evidence type="ECO:0000256" key="5">
    <source>
        <dbReference type="ARBA" id="ARBA00022617"/>
    </source>
</evidence>
<dbReference type="GO" id="GO:0046872">
    <property type="term" value="F:metal ion binding"/>
    <property type="evidence" value="ECO:0007669"/>
    <property type="project" value="UniProtKB-KW"/>
</dbReference>
<evidence type="ECO:0000256" key="8">
    <source>
        <dbReference type="ARBA" id="ARBA00022982"/>
    </source>
</evidence>
<gene>
    <name evidence="13" type="ORF">skT53_09800</name>
</gene>
<feature type="transmembrane region" description="Helical" evidence="12">
    <location>
        <begin position="116"/>
        <end position="133"/>
    </location>
</feature>
<keyword evidence="5" id="KW-0349">Heme</keyword>
<feature type="transmembrane region" description="Helical" evidence="12">
    <location>
        <begin position="182"/>
        <end position="203"/>
    </location>
</feature>
<comment type="subcellular location">
    <subcellularLocation>
        <location evidence="1">Cell membrane</location>
        <topology evidence="1">Multi-pass membrane protein</topology>
    </subcellularLocation>
</comment>
<comment type="similarity">
    <text evidence="2">Belongs to the cytochrome ubiquinol oxidase subunit 2 family.</text>
</comment>
<proteinExistence type="inferred from homology"/>
<dbReference type="SUPFAM" id="SSF90123">
    <property type="entry name" value="ABC transporter transmembrane region"/>
    <property type="match status" value="1"/>
</dbReference>
<keyword evidence="9 12" id="KW-1133">Transmembrane helix</keyword>
<keyword evidence="10" id="KW-0408">Iron</keyword>
<reference evidence="13 14" key="1">
    <citation type="submission" date="2020-08" db="EMBL/GenBank/DDBJ databases">
        <title>Complete Genome Sequence of Effusibacillus dendaii Strain skT53, Isolated from Farmland soil.</title>
        <authorList>
            <person name="Konishi T."/>
            <person name="Kawasaki H."/>
        </authorList>
    </citation>
    <scope>NUCLEOTIDE SEQUENCE [LARGE SCALE GENOMIC DNA]</scope>
    <source>
        <strain evidence="14">skT53</strain>
    </source>
</reference>
<keyword evidence="11 12" id="KW-0472">Membrane</keyword>
<dbReference type="KEGG" id="eff:skT53_09800"/>